<dbReference type="AlphaFoldDB" id="A0A9E7ZX36"/>
<reference evidence="2" key="1">
    <citation type="submission" date="2022-08" db="EMBL/GenBank/DDBJ databases">
        <title>Complete Genome Sequences of 2 Bosea sp. soil isolates.</title>
        <authorList>
            <person name="Alvarez Arevalo M."/>
            <person name="Sterndorff E.B."/>
            <person name="Faurdal D."/>
            <person name="Joergensen T.S."/>
            <person name="Weber T."/>
        </authorList>
    </citation>
    <scope>NUCLEOTIDE SEQUENCE</scope>
    <source>
        <strain evidence="2">NBC_00436</strain>
    </source>
</reference>
<feature type="region of interest" description="Disordered" evidence="1">
    <location>
        <begin position="1"/>
        <end position="47"/>
    </location>
</feature>
<sequence length="67" mass="7199">MSDESETAAPFDALAAQREISRRRAARREMAPTAGATAPRGQQRRIAASSWDSALANVLKRQGGNES</sequence>
<feature type="compositionally biased region" description="Basic and acidic residues" evidence="1">
    <location>
        <begin position="19"/>
        <end position="30"/>
    </location>
</feature>
<accession>A0A9E7ZX36</accession>
<name>A0A9E7ZX36_9HYPH</name>
<gene>
    <name evidence="2" type="ORF">NWE54_04130</name>
</gene>
<evidence type="ECO:0000313" key="2">
    <source>
        <dbReference type="EMBL" id="UZF87982.1"/>
    </source>
</evidence>
<protein>
    <submittedName>
        <fullName evidence="2">Uncharacterized protein</fullName>
    </submittedName>
</protein>
<proteinExistence type="predicted"/>
<organism evidence="2">
    <name type="scientific">Bosea sp. NBC_00436</name>
    <dbReference type="NCBI Taxonomy" id="2969620"/>
    <lineage>
        <taxon>Bacteria</taxon>
        <taxon>Pseudomonadati</taxon>
        <taxon>Pseudomonadota</taxon>
        <taxon>Alphaproteobacteria</taxon>
        <taxon>Hyphomicrobiales</taxon>
        <taxon>Boseaceae</taxon>
        <taxon>Bosea</taxon>
    </lineage>
</organism>
<dbReference type="EMBL" id="CP102774">
    <property type="protein sequence ID" value="UZF87982.1"/>
    <property type="molecule type" value="Genomic_DNA"/>
</dbReference>
<evidence type="ECO:0000256" key="1">
    <source>
        <dbReference type="SAM" id="MobiDB-lite"/>
    </source>
</evidence>